<accession>A0A6S6TW94</accession>
<sequence length="60" mass="6751">MKNYRTIVLISIGLIFVACNNVSPSLTANDKEKEVEIESDIPPACRTTELEKLTLDKKEK</sequence>
<reference evidence="1" key="1">
    <citation type="submission" date="2020-01" db="EMBL/GenBank/DDBJ databases">
        <authorList>
            <person name="Meier V. D."/>
            <person name="Meier V D."/>
        </authorList>
    </citation>
    <scope>NUCLEOTIDE SEQUENCE</scope>
    <source>
        <strain evidence="1">HLG_WM_MAG_06</strain>
    </source>
</reference>
<evidence type="ECO:0008006" key="2">
    <source>
        <dbReference type="Google" id="ProtNLM"/>
    </source>
</evidence>
<evidence type="ECO:0000313" key="1">
    <source>
        <dbReference type="EMBL" id="CAA6822377.1"/>
    </source>
</evidence>
<dbReference type="AlphaFoldDB" id="A0A6S6TW94"/>
<dbReference type="PROSITE" id="PS51257">
    <property type="entry name" value="PROKAR_LIPOPROTEIN"/>
    <property type="match status" value="1"/>
</dbReference>
<protein>
    <recommendedName>
        <fullName evidence="2">Lipoprotein</fullName>
    </recommendedName>
</protein>
<dbReference type="EMBL" id="CACVAP010000102">
    <property type="protein sequence ID" value="CAA6822377.1"/>
    <property type="molecule type" value="Genomic_DNA"/>
</dbReference>
<name>A0A6S6TW94_9BACT</name>
<gene>
    <name evidence="1" type="ORF">HELGO_WM9254</name>
</gene>
<proteinExistence type="predicted"/>
<organism evidence="1">
    <name type="scientific">uncultured Sulfurovum sp</name>
    <dbReference type="NCBI Taxonomy" id="269237"/>
    <lineage>
        <taxon>Bacteria</taxon>
        <taxon>Pseudomonadati</taxon>
        <taxon>Campylobacterota</taxon>
        <taxon>Epsilonproteobacteria</taxon>
        <taxon>Campylobacterales</taxon>
        <taxon>Sulfurovaceae</taxon>
        <taxon>Sulfurovum</taxon>
        <taxon>environmental samples</taxon>
    </lineage>
</organism>